<dbReference type="Proteomes" id="UP001314263">
    <property type="component" value="Unassembled WGS sequence"/>
</dbReference>
<evidence type="ECO:0000313" key="3">
    <source>
        <dbReference type="Proteomes" id="UP001314263"/>
    </source>
</evidence>
<proteinExistence type="predicted"/>
<comment type="caution">
    <text evidence="2">The sequence shown here is derived from an EMBL/GenBank/DDBJ whole genome shotgun (WGS) entry which is preliminary data.</text>
</comment>
<dbReference type="InterPro" id="IPR026002">
    <property type="entry name" value="ATC_hydrolase-like"/>
</dbReference>
<feature type="compositionally biased region" description="Low complexity" evidence="1">
    <location>
        <begin position="37"/>
        <end position="51"/>
    </location>
</feature>
<sequence>MLVGAFRHRGLARRCLIDSISLQHAISSRSFSDKGSKAPSSSSEGSPSDASRPGSWVDREQAAETHWLDRAFPGARQWLERKNRAWMIHNTTAVARKHAHLRDREGEIAQLTERAFQDLLSRHSSKAVDDRGQTHVQNACLLLACHKVLRSFLRNPQEALEAVKAQAGAHSSALLHYLLRFSMLFQRDPFDSSVRRLKALRLDLGRSFQTEVATDGRTATLTIHRCLYKDILSEEDATQLLECCCCSQDSVWFEGLEGQKIGFKRLEWLGNGRSCCHLELKRL</sequence>
<organism evidence="2 3">
    <name type="scientific">Coccomyxa viridis</name>
    <dbReference type="NCBI Taxonomy" id="1274662"/>
    <lineage>
        <taxon>Eukaryota</taxon>
        <taxon>Viridiplantae</taxon>
        <taxon>Chlorophyta</taxon>
        <taxon>core chlorophytes</taxon>
        <taxon>Trebouxiophyceae</taxon>
        <taxon>Trebouxiophyceae incertae sedis</taxon>
        <taxon>Coccomyxaceae</taxon>
        <taxon>Coccomyxa</taxon>
    </lineage>
</organism>
<reference evidence="2 3" key="1">
    <citation type="submission" date="2023-10" db="EMBL/GenBank/DDBJ databases">
        <authorList>
            <person name="Maclean D."/>
            <person name="Macfadyen A."/>
        </authorList>
    </citation>
    <scope>NUCLEOTIDE SEQUENCE [LARGE SCALE GENOMIC DNA]</scope>
</reference>
<protein>
    <submittedName>
        <fullName evidence="2">Uncharacterized protein</fullName>
    </submittedName>
</protein>
<feature type="region of interest" description="Disordered" evidence="1">
    <location>
        <begin position="28"/>
        <end position="57"/>
    </location>
</feature>
<dbReference type="EMBL" id="CAUYUE010000018">
    <property type="protein sequence ID" value="CAK0787856.1"/>
    <property type="molecule type" value="Genomic_DNA"/>
</dbReference>
<evidence type="ECO:0000313" key="2">
    <source>
        <dbReference type="EMBL" id="CAK0787856.1"/>
    </source>
</evidence>
<dbReference type="Pfam" id="PF14196">
    <property type="entry name" value="ATC_hydrolase"/>
    <property type="match status" value="1"/>
</dbReference>
<name>A0AAV1IM09_9CHLO</name>
<accession>A0AAV1IM09</accession>
<keyword evidence="3" id="KW-1185">Reference proteome</keyword>
<dbReference type="AlphaFoldDB" id="A0AAV1IM09"/>
<gene>
    <name evidence="2" type="ORF">CVIRNUC_011078</name>
</gene>
<evidence type="ECO:0000256" key="1">
    <source>
        <dbReference type="SAM" id="MobiDB-lite"/>
    </source>
</evidence>